<keyword evidence="1" id="KW-0812">Transmembrane</keyword>
<organism evidence="2 3">
    <name type="scientific">Empedobacter falsenii</name>
    <dbReference type="NCBI Taxonomy" id="343874"/>
    <lineage>
        <taxon>Bacteria</taxon>
        <taxon>Pseudomonadati</taxon>
        <taxon>Bacteroidota</taxon>
        <taxon>Flavobacteriia</taxon>
        <taxon>Flavobacteriales</taxon>
        <taxon>Weeksellaceae</taxon>
        <taxon>Empedobacter</taxon>
    </lineage>
</organism>
<dbReference type="Proteomes" id="UP000267844">
    <property type="component" value="Unassembled WGS sequence"/>
</dbReference>
<sequence length="362" mass="42692">MCLKSTTWIFIYQCSEYIGLPFLYLFIYSIHQLFSDKISSKKFFITVSILGFILCTIRYANVFIFISSLPFVFFLKGYSERIKFTLFSTIVCIGMLLSIYLLFNYLHIGSFASESKRINNETDHFWKDTYVDFIGFINLSNPFFYLKTFDYTTKTKLFLSFIFIIIDFIFWYISFRLLKKTKNIFVKYLVIVAILNGIITFFAAMAQGIEPLGIRILFNSSYLFYFALLIVIRENNVLSDKILFIICLLSLVYNCCFIVKIPSNFLFYKHAVEKVAQNKSSLPKYYFDDDEKVIETVYTIPIINKTFYYTHENKQPNYIYKAILRLINPSIIFLDKAPQENNSEIIYSSEINNFIEHKKSAD</sequence>
<evidence type="ECO:0000313" key="2">
    <source>
        <dbReference type="EMBL" id="RRT94100.1"/>
    </source>
</evidence>
<feature type="transmembrane region" description="Helical" evidence="1">
    <location>
        <begin position="158"/>
        <end position="178"/>
    </location>
</feature>
<reference evidence="2 3" key="1">
    <citation type="submission" date="2018-10" db="EMBL/GenBank/DDBJ databases">
        <title>Transmission dynamics of multidrug resistant bacteria on intensive care unit surfaces.</title>
        <authorList>
            <person name="D'Souza A.W."/>
            <person name="Potter R.F."/>
            <person name="Wallace M."/>
            <person name="Shupe A."/>
            <person name="Patel S."/>
            <person name="Sun S."/>
            <person name="Gul D."/>
            <person name="Kwon J.H."/>
            <person name="Andleeb S."/>
            <person name="Burnham C.-A.D."/>
            <person name="Dantas G."/>
        </authorList>
    </citation>
    <scope>NUCLEOTIDE SEQUENCE [LARGE SCALE GENOMIC DNA]</scope>
    <source>
        <strain evidence="2 3">WF_348</strain>
    </source>
</reference>
<protein>
    <recommendedName>
        <fullName evidence="4">Glycosyltransferase RgtA/B/C/D-like domain-containing protein</fullName>
    </recommendedName>
</protein>
<comment type="caution">
    <text evidence="2">The sequence shown here is derived from an EMBL/GenBank/DDBJ whole genome shotgun (WGS) entry which is preliminary data.</text>
</comment>
<evidence type="ECO:0000313" key="3">
    <source>
        <dbReference type="Proteomes" id="UP000267844"/>
    </source>
</evidence>
<keyword evidence="1" id="KW-1133">Transmembrane helix</keyword>
<evidence type="ECO:0000256" key="1">
    <source>
        <dbReference type="SAM" id="Phobius"/>
    </source>
</evidence>
<proteinExistence type="predicted"/>
<keyword evidence="1" id="KW-0472">Membrane</keyword>
<name>A0A427BSN4_9FLAO</name>
<gene>
    <name evidence="2" type="ORF">EGI89_01670</name>
</gene>
<feature type="transmembrane region" description="Helical" evidence="1">
    <location>
        <begin position="43"/>
        <end position="66"/>
    </location>
</feature>
<feature type="transmembrane region" description="Helical" evidence="1">
    <location>
        <begin position="242"/>
        <end position="261"/>
    </location>
</feature>
<evidence type="ECO:0008006" key="4">
    <source>
        <dbReference type="Google" id="ProtNLM"/>
    </source>
</evidence>
<dbReference type="EMBL" id="RHPO01000002">
    <property type="protein sequence ID" value="RRT94100.1"/>
    <property type="molecule type" value="Genomic_DNA"/>
</dbReference>
<feature type="transmembrane region" description="Helical" evidence="1">
    <location>
        <begin position="86"/>
        <end position="108"/>
    </location>
</feature>
<feature type="transmembrane region" description="Helical" evidence="1">
    <location>
        <begin position="6"/>
        <end position="31"/>
    </location>
</feature>
<dbReference type="AlphaFoldDB" id="A0A427BSN4"/>
<accession>A0A427BSN4</accession>
<feature type="transmembrane region" description="Helical" evidence="1">
    <location>
        <begin position="212"/>
        <end position="230"/>
    </location>
</feature>
<feature type="transmembrane region" description="Helical" evidence="1">
    <location>
        <begin position="185"/>
        <end position="206"/>
    </location>
</feature>